<keyword evidence="6" id="KW-0206">Cytoskeleton</keyword>
<comment type="subcellular location">
    <subcellularLocation>
        <location evidence="1">Cytoplasm</location>
        <location evidence="1">Cytoskeleton</location>
    </subcellularLocation>
</comment>
<dbReference type="PROSITE" id="PS51263">
    <property type="entry name" value="ADF_H"/>
    <property type="match status" value="2"/>
</dbReference>
<evidence type="ECO:0000256" key="7">
    <source>
        <dbReference type="ARBA" id="ARBA00038532"/>
    </source>
</evidence>
<organism evidence="10 11">
    <name type="scientific">Polytolypa hystricis (strain UAMH7299)</name>
    <dbReference type="NCBI Taxonomy" id="1447883"/>
    <lineage>
        <taxon>Eukaryota</taxon>
        <taxon>Fungi</taxon>
        <taxon>Dikarya</taxon>
        <taxon>Ascomycota</taxon>
        <taxon>Pezizomycotina</taxon>
        <taxon>Eurotiomycetes</taxon>
        <taxon>Eurotiomycetidae</taxon>
        <taxon>Onygenales</taxon>
        <taxon>Onygenales incertae sedis</taxon>
        <taxon>Polytolypa</taxon>
    </lineage>
</organism>
<feature type="region of interest" description="Disordered" evidence="8">
    <location>
        <begin position="135"/>
        <end position="191"/>
    </location>
</feature>
<dbReference type="Gene3D" id="3.40.20.10">
    <property type="entry name" value="Severin"/>
    <property type="match status" value="2"/>
</dbReference>
<proteinExistence type="inferred from homology"/>
<feature type="compositionally biased region" description="Basic and acidic residues" evidence="8">
    <location>
        <begin position="163"/>
        <end position="188"/>
    </location>
</feature>
<comment type="caution">
    <text evidence="10">The sequence shown here is derived from an EMBL/GenBank/DDBJ whole genome shotgun (WGS) entry which is preliminary data.</text>
</comment>
<dbReference type="AlphaFoldDB" id="A0A2B7YRT5"/>
<dbReference type="SUPFAM" id="SSF55753">
    <property type="entry name" value="Actin depolymerizing proteins"/>
    <property type="match status" value="2"/>
</dbReference>
<name>A0A2B7YRT5_POLH7</name>
<dbReference type="PANTHER" id="PTHR13759:SF1">
    <property type="entry name" value="TWINFILIN"/>
    <property type="match status" value="1"/>
</dbReference>
<feature type="domain" description="ADF-H" evidence="9">
    <location>
        <begin position="197"/>
        <end position="328"/>
    </location>
</feature>
<evidence type="ECO:0000256" key="4">
    <source>
        <dbReference type="ARBA" id="ARBA00022737"/>
    </source>
</evidence>
<keyword evidence="4" id="KW-0677">Repeat</keyword>
<dbReference type="GO" id="GO:0003785">
    <property type="term" value="F:actin monomer binding"/>
    <property type="evidence" value="ECO:0007669"/>
    <property type="project" value="TreeGrafter"/>
</dbReference>
<dbReference type="GO" id="GO:0005884">
    <property type="term" value="C:actin filament"/>
    <property type="evidence" value="ECO:0007669"/>
    <property type="project" value="TreeGrafter"/>
</dbReference>
<feature type="domain" description="ADF-H" evidence="9">
    <location>
        <begin position="3"/>
        <end position="141"/>
    </location>
</feature>
<evidence type="ECO:0000256" key="8">
    <source>
        <dbReference type="SAM" id="MobiDB-lite"/>
    </source>
</evidence>
<evidence type="ECO:0000313" key="11">
    <source>
        <dbReference type="Proteomes" id="UP000224634"/>
    </source>
</evidence>
<reference evidence="10 11" key="1">
    <citation type="submission" date="2017-10" db="EMBL/GenBank/DDBJ databases">
        <title>Comparative genomics in systemic dimorphic fungi from Ajellomycetaceae.</title>
        <authorList>
            <person name="Munoz J.F."/>
            <person name="Mcewen J.G."/>
            <person name="Clay O.K."/>
            <person name="Cuomo C.A."/>
        </authorList>
    </citation>
    <scope>NUCLEOTIDE SEQUENCE [LARGE SCALE GENOMIC DNA]</scope>
    <source>
        <strain evidence="10 11">UAMH7299</strain>
    </source>
</reference>
<dbReference type="GO" id="GO:0051016">
    <property type="term" value="P:barbed-end actin filament capping"/>
    <property type="evidence" value="ECO:0007669"/>
    <property type="project" value="TreeGrafter"/>
</dbReference>
<accession>A0A2B7YRT5</accession>
<gene>
    <name evidence="10" type="ORF">AJ80_02189</name>
</gene>
<dbReference type="STRING" id="1447883.A0A2B7YRT5"/>
<dbReference type="Pfam" id="PF00241">
    <property type="entry name" value="Cofilin_ADF"/>
    <property type="match status" value="2"/>
</dbReference>
<keyword evidence="5" id="KW-0009">Actin-binding</keyword>
<dbReference type="PANTHER" id="PTHR13759">
    <property type="entry name" value="TWINFILIN"/>
    <property type="match status" value="1"/>
</dbReference>
<dbReference type="GO" id="GO:0030042">
    <property type="term" value="P:actin filament depolymerization"/>
    <property type="evidence" value="ECO:0007669"/>
    <property type="project" value="TreeGrafter"/>
</dbReference>
<keyword evidence="11" id="KW-1185">Reference proteome</keyword>
<dbReference type="CDD" id="cd11284">
    <property type="entry name" value="ADF_Twf-C_like"/>
    <property type="match status" value="1"/>
</dbReference>
<evidence type="ECO:0000256" key="5">
    <source>
        <dbReference type="ARBA" id="ARBA00023203"/>
    </source>
</evidence>
<dbReference type="Proteomes" id="UP000224634">
    <property type="component" value="Unassembled WGS sequence"/>
</dbReference>
<evidence type="ECO:0000256" key="6">
    <source>
        <dbReference type="ARBA" id="ARBA00023212"/>
    </source>
</evidence>
<evidence type="ECO:0000256" key="1">
    <source>
        <dbReference type="ARBA" id="ARBA00004245"/>
    </source>
</evidence>
<dbReference type="GO" id="GO:0051015">
    <property type="term" value="F:actin filament binding"/>
    <property type="evidence" value="ECO:0007669"/>
    <property type="project" value="TreeGrafter"/>
</dbReference>
<keyword evidence="3" id="KW-0963">Cytoplasm</keyword>
<dbReference type="SMART" id="SM00102">
    <property type="entry name" value="ADF"/>
    <property type="match status" value="2"/>
</dbReference>
<feature type="region of interest" description="Disordered" evidence="8">
    <location>
        <begin position="315"/>
        <end position="347"/>
    </location>
</feature>
<dbReference type="CDD" id="cd11285">
    <property type="entry name" value="ADF_Twf-N_like"/>
    <property type="match status" value="1"/>
</dbReference>
<evidence type="ECO:0000256" key="3">
    <source>
        <dbReference type="ARBA" id="ARBA00022490"/>
    </source>
</evidence>
<comment type="subunit">
    <text evidence="7">Interacts with G-actin; ADP-actin form.</text>
</comment>
<dbReference type="OrthoDB" id="10006997at2759"/>
<comment type="similarity">
    <text evidence="2">Belongs to the actin-binding proteins ADF family. Twinfilin subfamily.</text>
</comment>
<evidence type="ECO:0000259" key="9">
    <source>
        <dbReference type="PROSITE" id="PS51263"/>
    </source>
</evidence>
<dbReference type="EMBL" id="PDNA01000020">
    <property type="protein sequence ID" value="PGH23759.1"/>
    <property type="molecule type" value="Genomic_DNA"/>
</dbReference>
<evidence type="ECO:0000313" key="10">
    <source>
        <dbReference type="EMBL" id="PGH23759.1"/>
    </source>
</evidence>
<sequence>MQSGISASAELHEAFTSFLADPSIFCLPVTISSEALVPLQQIALPPNTPQTDQFLTALPLLEPHLEPNVPLYLILRRILGGVPTLIALTYIPSTSPVRAKTLFASTRATLVRELGGEKFSSIVFATDKEEVISEQAWRERDASDNAAKGAGEDDDAARQELMGQKERELHAIKREESQARNQSGRRDIGIGGMQDTGVPFPVDDAVNGALQEVATEEGKVARLGMDLSNNSERLILVSTESNVAPADLAKVIPENEPQYTFYRYPNSTALVFIYTCPPSTSIKQRMVYASSRRSALHYADLQGLKITHKIEASSGSEITVGRLEEEVNPPREEGPKRAFARPKRPGR</sequence>
<dbReference type="InterPro" id="IPR029006">
    <property type="entry name" value="ADF-H/Gelsolin-like_dom_sf"/>
</dbReference>
<feature type="compositionally biased region" description="Basic and acidic residues" evidence="8">
    <location>
        <begin position="322"/>
        <end position="336"/>
    </location>
</feature>
<feature type="compositionally biased region" description="Basic residues" evidence="8">
    <location>
        <begin position="338"/>
        <end position="347"/>
    </location>
</feature>
<protein>
    <recommendedName>
        <fullName evidence="9">ADF-H domain-containing protein</fullName>
    </recommendedName>
</protein>
<dbReference type="GO" id="GO:0005737">
    <property type="term" value="C:cytoplasm"/>
    <property type="evidence" value="ECO:0007669"/>
    <property type="project" value="TreeGrafter"/>
</dbReference>
<dbReference type="InterPro" id="IPR002108">
    <property type="entry name" value="ADF-H"/>
</dbReference>
<dbReference type="InterPro" id="IPR028458">
    <property type="entry name" value="Twinfilin"/>
</dbReference>
<evidence type="ECO:0000256" key="2">
    <source>
        <dbReference type="ARBA" id="ARBA00009557"/>
    </source>
</evidence>